<proteinExistence type="predicted"/>
<dbReference type="EMBL" id="RSTY01000044">
    <property type="protein sequence ID" value="MIU28317.1"/>
    <property type="molecule type" value="Genomic_DNA"/>
</dbReference>
<dbReference type="RefSeq" id="WP_024154294.1">
    <property type="nucleotide sequence ID" value="NZ_CP075135.1"/>
</dbReference>
<dbReference type="AlphaFoldDB" id="A0A3X5LB89"/>
<dbReference type="Proteomes" id="UP000885302">
    <property type="component" value="Unassembled WGS sequence"/>
</dbReference>
<evidence type="ECO:0000313" key="1">
    <source>
        <dbReference type="EMBL" id="MIU28317.1"/>
    </source>
</evidence>
<sequence>MSKQHKLEILLAWLEDNIEGGTSIEFTDGVDSAAMLPAVRGAVKLLNMPKAKRDAAPWGEYWHTEAAPSLEMRKDEAEVWNEAHRYVMNKLKGGAA</sequence>
<name>A0A3X5LB89_SALER</name>
<comment type="caution">
    <text evidence="1">The sequence shown here is derived from an EMBL/GenBank/DDBJ whole genome shotgun (WGS) entry which is preliminary data.</text>
</comment>
<evidence type="ECO:0008006" key="2">
    <source>
        <dbReference type="Google" id="ProtNLM"/>
    </source>
</evidence>
<accession>A0A3X5LB89</accession>
<dbReference type="AntiFam" id="ANF00264">
    <property type="entry name" value="Spurious protein deried frameshifted phage protein"/>
</dbReference>
<gene>
    <name evidence="1" type="ORF">ATR96_26415</name>
</gene>
<reference evidence="1" key="1">
    <citation type="submission" date="2018-07" db="EMBL/GenBank/DDBJ databases">
        <authorList>
            <consortium name="GenomeTrakr network: Whole genome sequencing for foodborne pathogen traceback"/>
        </authorList>
    </citation>
    <scope>NUCLEOTIDE SEQUENCE [LARGE SCALE GENOMIC DNA]</scope>
    <source>
        <strain evidence="1">MOD1-Lipp-451</strain>
    </source>
</reference>
<organism evidence="1">
    <name type="scientific">Salmonella enterica</name>
    <name type="common">Salmonella choleraesuis</name>
    <dbReference type="NCBI Taxonomy" id="28901"/>
    <lineage>
        <taxon>Bacteria</taxon>
        <taxon>Pseudomonadati</taxon>
        <taxon>Pseudomonadota</taxon>
        <taxon>Gammaproteobacteria</taxon>
        <taxon>Enterobacterales</taxon>
        <taxon>Enterobacteriaceae</taxon>
        <taxon>Salmonella</taxon>
    </lineage>
</organism>
<protein>
    <recommendedName>
        <fullName evidence="2">DUF957 domain-containing protein</fullName>
    </recommendedName>
</protein>